<evidence type="ECO:0000256" key="1">
    <source>
        <dbReference type="SAM" id="SignalP"/>
    </source>
</evidence>
<dbReference type="InterPro" id="IPR050902">
    <property type="entry name" value="ABC_Transporter_SBP"/>
</dbReference>
<evidence type="ECO:0000313" key="2">
    <source>
        <dbReference type="EMBL" id="MBB2156226.1"/>
    </source>
</evidence>
<feature type="signal peptide" evidence="1">
    <location>
        <begin position="1"/>
        <end position="35"/>
    </location>
</feature>
<comment type="caution">
    <text evidence="2">The sequence shown here is derived from an EMBL/GenBank/DDBJ whole genome shotgun (WGS) entry which is preliminary data.</text>
</comment>
<sequence length="383" mass="41197">MKAKSPRKHGHCRLWRTVAGLAAAVAMMAAGGTRAATITDLAGRSVDIPAHVHRIILGEGRLIYALAPLEKSHLFDRIVGWQGEFRDADVQSYDKYVATFPAAAKVALIGKTTADTISPEKVLDLRPDLAILSVSGHGPAASSELVAQLQSAHVPVVFVDFRAHPLDDTVPSMRILGAVLDRRAEAEAYIAFYQAHLDRIRTRVATLPQSARPTVFLEMLAGTRDSCCHTAGNGNMGAFIDAAGGRNIAAPLLPGYIGDIALEQVIAANPDIYIVDGTKGPAYQGLGVHMGAETDPASARASVQAVLQRPGISTLSAVKDGHAYGLWHSFYDSPYNILAVEVMAKWFHPDLFRDVDPEATRTELYARFLPVPNSGTYWVSDTP</sequence>
<dbReference type="Pfam" id="PF01497">
    <property type="entry name" value="Peripla_BP_2"/>
    <property type="match status" value="1"/>
</dbReference>
<dbReference type="InterPro" id="IPR002491">
    <property type="entry name" value="ABC_transptr_periplasmic_BD"/>
</dbReference>
<protein>
    <submittedName>
        <fullName evidence="2">ABC transporter substrate-binding protein</fullName>
    </submittedName>
</protein>
<organism evidence="2 3">
    <name type="scientific">Gluconacetobacter diazotrophicus</name>
    <name type="common">Acetobacter diazotrophicus</name>
    <dbReference type="NCBI Taxonomy" id="33996"/>
    <lineage>
        <taxon>Bacteria</taxon>
        <taxon>Pseudomonadati</taxon>
        <taxon>Pseudomonadota</taxon>
        <taxon>Alphaproteobacteria</taxon>
        <taxon>Acetobacterales</taxon>
        <taxon>Acetobacteraceae</taxon>
        <taxon>Gluconacetobacter</taxon>
    </lineage>
</organism>
<dbReference type="PANTHER" id="PTHR30535">
    <property type="entry name" value="VITAMIN B12-BINDING PROTEIN"/>
    <property type="match status" value="1"/>
</dbReference>
<dbReference type="PANTHER" id="PTHR30535:SF34">
    <property type="entry name" value="MOLYBDATE-BINDING PROTEIN MOLA"/>
    <property type="match status" value="1"/>
</dbReference>
<dbReference type="CDD" id="cd01139">
    <property type="entry name" value="TroA_f"/>
    <property type="match status" value="1"/>
</dbReference>
<proteinExistence type="predicted"/>
<dbReference type="PROSITE" id="PS50983">
    <property type="entry name" value="FE_B12_PBP"/>
    <property type="match status" value="1"/>
</dbReference>
<dbReference type="Proteomes" id="UP000550787">
    <property type="component" value="Unassembled WGS sequence"/>
</dbReference>
<feature type="chain" id="PRO_5041142035" evidence="1">
    <location>
        <begin position="36"/>
        <end position="383"/>
    </location>
</feature>
<name>A0A7W4I4V0_GLUDI</name>
<dbReference type="SUPFAM" id="SSF53807">
    <property type="entry name" value="Helical backbone' metal receptor"/>
    <property type="match status" value="1"/>
</dbReference>
<keyword evidence="1" id="KW-0732">Signal</keyword>
<dbReference type="AlphaFoldDB" id="A0A7W4I4V0"/>
<dbReference type="EMBL" id="JABEQG010000011">
    <property type="protein sequence ID" value="MBB2156226.1"/>
    <property type="molecule type" value="Genomic_DNA"/>
</dbReference>
<dbReference type="OMA" id="FYNSPFN"/>
<dbReference type="RefSeq" id="WP_012225763.1">
    <property type="nucleotide sequence ID" value="NZ_JABEQG010000011.1"/>
</dbReference>
<gene>
    <name evidence="2" type="ORF">HLH33_07875</name>
</gene>
<evidence type="ECO:0000313" key="3">
    <source>
        <dbReference type="Proteomes" id="UP000550787"/>
    </source>
</evidence>
<reference evidence="2 3" key="1">
    <citation type="submission" date="2020-04" db="EMBL/GenBank/DDBJ databases">
        <title>Description of novel Gluconacetobacter.</title>
        <authorList>
            <person name="Sombolestani A."/>
        </authorList>
    </citation>
    <scope>NUCLEOTIDE SEQUENCE [LARGE SCALE GENOMIC DNA]</scope>
    <source>
        <strain evidence="2 3">LMG 7603</strain>
    </source>
</reference>
<accession>A0A7W4I4V0</accession>
<dbReference type="Gene3D" id="3.40.50.1980">
    <property type="entry name" value="Nitrogenase molybdenum iron protein domain"/>
    <property type="match status" value="2"/>
</dbReference>